<dbReference type="SMART" id="SM00066">
    <property type="entry name" value="GAL4"/>
    <property type="match status" value="1"/>
</dbReference>
<evidence type="ECO:0000256" key="1">
    <source>
        <dbReference type="ARBA" id="ARBA00022723"/>
    </source>
</evidence>
<keyword evidence="4" id="KW-0804">Transcription</keyword>
<dbReference type="PANTHER" id="PTHR47660">
    <property type="entry name" value="TRANSCRIPTION FACTOR WITH C2H2 AND ZN(2)-CYS(6) DNA BINDING DOMAIN (EUROFUNG)-RELATED-RELATED"/>
    <property type="match status" value="1"/>
</dbReference>
<keyword evidence="5" id="KW-0539">Nucleus</keyword>
<accession>A0A6A6T276</accession>
<evidence type="ECO:0000313" key="8">
    <source>
        <dbReference type="EMBL" id="KAF2653241.1"/>
    </source>
</evidence>
<keyword evidence="2" id="KW-0862">Zinc</keyword>
<dbReference type="OrthoDB" id="5355161at2759"/>
<dbReference type="InterPro" id="IPR036864">
    <property type="entry name" value="Zn2-C6_fun-type_DNA-bd_sf"/>
</dbReference>
<proteinExistence type="predicted"/>
<evidence type="ECO:0000256" key="6">
    <source>
        <dbReference type="SAM" id="MobiDB-lite"/>
    </source>
</evidence>
<dbReference type="Gene3D" id="4.10.240.10">
    <property type="entry name" value="Zn(2)-C6 fungal-type DNA-binding domain"/>
    <property type="match status" value="1"/>
</dbReference>
<feature type="region of interest" description="Disordered" evidence="6">
    <location>
        <begin position="48"/>
        <end position="74"/>
    </location>
</feature>
<dbReference type="Proteomes" id="UP000799324">
    <property type="component" value="Unassembled WGS sequence"/>
</dbReference>
<dbReference type="SUPFAM" id="SSF57701">
    <property type="entry name" value="Zn2/Cys6 DNA-binding domain"/>
    <property type="match status" value="1"/>
</dbReference>
<dbReference type="AlphaFoldDB" id="A0A6A6T276"/>
<protein>
    <recommendedName>
        <fullName evidence="7">Zn(2)-C6 fungal-type domain-containing protein</fullName>
    </recommendedName>
</protein>
<evidence type="ECO:0000313" key="9">
    <source>
        <dbReference type="Proteomes" id="UP000799324"/>
    </source>
</evidence>
<evidence type="ECO:0000256" key="4">
    <source>
        <dbReference type="ARBA" id="ARBA00023163"/>
    </source>
</evidence>
<feature type="domain" description="Zn(2)-C6 fungal-type" evidence="7">
    <location>
        <begin position="17"/>
        <end position="47"/>
    </location>
</feature>
<dbReference type="GO" id="GO:0008270">
    <property type="term" value="F:zinc ion binding"/>
    <property type="evidence" value="ECO:0007669"/>
    <property type="project" value="InterPro"/>
</dbReference>
<dbReference type="GO" id="GO:0000981">
    <property type="term" value="F:DNA-binding transcription factor activity, RNA polymerase II-specific"/>
    <property type="evidence" value="ECO:0007669"/>
    <property type="project" value="InterPro"/>
</dbReference>
<dbReference type="InterPro" id="IPR001138">
    <property type="entry name" value="Zn2Cys6_DnaBD"/>
</dbReference>
<evidence type="ECO:0000256" key="3">
    <source>
        <dbReference type="ARBA" id="ARBA00023015"/>
    </source>
</evidence>
<gene>
    <name evidence="8" type="ORF">K491DRAFT_603185</name>
</gene>
<dbReference type="PROSITE" id="PS50048">
    <property type="entry name" value="ZN2_CY6_FUNGAL_2"/>
    <property type="match status" value="1"/>
</dbReference>
<keyword evidence="3" id="KW-0805">Transcription regulation</keyword>
<dbReference type="EMBL" id="MU004384">
    <property type="protein sequence ID" value="KAF2653241.1"/>
    <property type="molecule type" value="Genomic_DNA"/>
</dbReference>
<evidence type="ECO:0000256" key="2">
    <source>
        <dbReference type="ARBA" id="ARBA00022833"/>
    </source>
</evidence>
<evidence type="ECO:0000256" key="5">
    <source>
        <dbReference type="ARBA" id="ARBA00023242"/>
    </source>
</evidence>
<dbReference type="Pfam" id="PF00172">
    <property type="entry name" value="Zn_clus"/>
    <property type="match status" value="1"/>
</dbReference>
<reference evidence="8" key="1">
    <citation type="journal article" date="2020" name="Stud. Mycol.">
        <title>101 Dothideomycetes genomes: a test case for predicting lifestyles and emergence of pathogens.</title>
        <authorList>
            <person name="Haridas S."/>
            <person name="Albert R."/>
            <person name="Binder M."/>
            <person name="Bloem J."/>
            <person name="Labutti K."/>
            <person name="Salamov A."/>
            <person name="Andreopoulos B."/>
            <person name="Baker S."/>
            <person name="Barry K."/>
            <person name="Bills G."/>
            <person name="Bluhm B."/>
            <person name="Cannon C."/>
            <person name="Castanera R."/>
            <person name="Culley D."/>
            <person name="Daum C."/>
            <person name="Ezra D."/>
            <person name="Gonzalez J."/>
            <person name="Henrissat B."/>
            <person name="Kuo A."/>
            <person name="Liang C."/>
            <person name="Lipzen A."/>
            <person name="Lutzoni F."/>
            <person name="Magnuson J."/>
            <person name="Mondo S."/>
            <person name="Nolan M."/>
            <person name="Ohm R."/>
            <person name="Pangilinan J."/>
            <person name="Park H.-J."/>
            <person name="Ramirez L."/>
            <person name="Alfaro M."/>
            <person name="Sun H."/>
            <person name="Tritt A."/>
            <person name="Yoshinaga Y."/>
            <person name="Zwiers L.-H."/>
            <person name="Turgeon B."/>
            <person name="Goodwin S."/>
            <person name="Spatafora J."/>
            <person name="Crous P."/>
            <person name="Grigoriev I."/>
        </authorList>
    </citation>
    <scope>NUCLEOTIDE SEQUENCE</scope>
    <source>
        <strain evidence="8">CBS 122681</strain>
    </source>
</reference>
<dbReference type="PROSITE" id="PS00463">
    <property type="entry name" value="ZN2_CY6_FUNGAL_1"/>
    <property type="match status" value="1"/>
</dbReference>
<sequence>MPADRSRINNPQGRQKACSECAKAKRRCDLRQPSCVRCSRQKLSCTYPPQPHSDASPASQDDSVLPDALGSHDTFPYDTQIPSNDQDVGLLEFDPTIGIDSVSALDDLIAQDVEDSYPLVRPSYMPGKELSPNQVSTFSRVRIEYCIEQWKLTPAMMVSQNCTHWSHPLLYEEHMPRSMQETDAHAACALHVAKNDTNKSLVARHLIDRARELIALPAPTAPVEVLARAQALMLYLLVFVFSGDTGYHNQDDIYLPYIEEMGNALNVITQREVDPIGPLPIYPSAAAQVAWKAFIFRESTRRTMLAVFQFIAMYNLVRGRLAVCNTHLAVGHRITLSAYLWKATNAFDFAIAWREKKHFLVKEMDLTDLFETARPDDIDPFGKVLLTSIVGIDDMRGWYHTRGGVF</sequence>
<organism evidence="8 9">
    <name type="scientific">Lophiostoma macrostomum CBS 122681</name>
    <dbReference type="NCBI Taxonomy" id="1314788"/>
    <lineage>
        <taxon>Eukaryota</taxon>
        <taxon>Fungi</taxon>
        <taxon>Dikarya</taxon>
        <taxon>Ascomycota</taxon>
        <taxon>Pezizomycotina</taxon>
        <taxon>Dothideomycetes</taxon>
        <taxon>Pleosporomycetidae</taxon>
        <taxon>Pleosporales</taxon>
        <taxon>Lophiostomataceae</taxon>
        <taxon>Lophiostoma</taxon>
    </lineage>
</organism>
<keyword evidence="9" id="KW-1185">Reference proteome</keyword>
<keyword evidence="1" id="KW-0479">Metal-binding</keyword>
<dbReference type="CDD" id="cd00067">
    <property type="entry name" value="GAL4"/>
    <property type="match status" value="1"/>
</dbReference>
<evidence type="ECO:0000259" key="7">
    <source>
        <dbReference type="PROSITE" id="PS50048"/>
    </source>
</evidence>
<name>A0A6A6T276_9PLEO</name>